<gene>
    <name evidence="2" type="ORF">CGZ93_08865</name>
</gene>
<sequence>MTVLEPSGGSDPSALFCDYLDFYRQVVDRKLRSLSEAEQRTSRLPSGWTPLELLTHLVHMEQRWFVWGFAGEAVADPWGDNRDAAKNAAWAVAEGISLEELLNRLHEGGRRTRAIIESHPLDAQAPPGPRFAGRSAEQTASLAWICFHVLQEYARHTGHLDLAVELADGLQGGSDAAPDMRAPTVLGGTQWAPAHGWSVRRRAPGWNGAWPGRAARSGGPAPR</sequence>
<evidence type="ECO:0000256" key="1">
    <source>
        <dbReference type="SAM" id="MobiDB-lite"/>
    </source>
</evidence>
<evidence type="ECO:0000313" key="2">
    <source>
        <dbReference type="EMBL" id="OYO22024.1"/>
    </source>
</evidence>
<dbReference type="Proteomes" id="UP000216311">
    <property type="component" value="Unassembled WGS sequence"/>
</dbReference>
<dbReference type="Pfam" id="PF04978">
    <property type="entry name" value="MST"/>
    <property type="match status" value="1"/>
</dbReference>
<accession>A0A255H606</accession>
<keyword evidence="3" id="KW-1185">Reference proteome</keyword>
<evidence type="ECO:0000313" key="3">
    <source>
        <dbReference type="Proteomes" id="UP000216311"/>
    </source>
</evidence>
<dbReference type="Gene3D" id="1.20.120.450">
    <property type="entry name" value="dinb family like domain"/>
    <property type="match status" value="1"/>
</dbReference>
<dbReference type="RefSeq" id="WP_094363766.1">
    <property type="nucleotide sequence ID" value="NZ_NMVQ01000012.1"/>
</dbReference>
<organism evidence="2 3">
    <name type="scientific">Enemella dayhoffiae</name>
    <dbReference type="NCBI Taxonomy" id="2016507"/>
    <lineage>
        <taxon>Bacteria</taxon>
        <taxon>Bacillati</taxon>
        <taxon>Actinomycetota</taxon>
        <taxon>Actinomycetes</taxon>
        <taxon>Propionibacteriales</taxon>
        <taxon>Propionibacteriaceae</taxon>
        <taxon>Enemella</taxon>
    </lineage>
</organism>
<protein>
    <submittedName>
        <fullName evidence="2">Mini-circle protein</fullName>
    </submittedName>
</protein>
<reference evidence="2 3" key="1">
    <citation type="submission" date="2017-07" db="EMBL/GenBank/DDBJ databases">
        <title>Draft whole genome sequences of clinical Proprionibacteriaceae strains.</title>
        <authorList>
            <person name="Bernier A.-M."/>
            <person name="Bernard K."/>
            <person name="Domingo M.-C."/>
        </authorList>
    </citation>
    <scope>NUCLEOTIDE SEQUENCE [LARGE SCALE GENOMIC DNA]</scope>
    <source>
        <strain evidence="2 3">NML 130396</strain>
    </source>
</reference>
<feature type="region of interest" description="Disordered" evidence="1">
    <location>
        <begin position="202"/>
        <end position="223"/>
    </location>
</feature>
<dbReference type="EMBL" id="NMVQ01000012">
    <property type="protein sequence ID" value="OYO22024.1"/>
    <property type="molecule type" value="Genomic_DNA"/>
</dbReference>
<dbReference type="InterPro" id="IPR034660">
    <property type="entry name" value="DinB/YfiT-like"/>
</dbReference>
<name>A0A255H606_9ACTN</name>
<dbReference type="AlphaFoldDB" id="A0A255H606"/>
<dbReference type="SUPFAM" id="SSF109854">
    <property type="entry name" value="DinB/YfiT-like putative metalloenzymes"/>
    <property type="match status" value="1"/>
</dbReference>
<comment type="caution">
    <text evidence="2">The sequence shown here is derived from an EMBL/GenBank/DDBJ whole genome shotgun (WGS) entry which is preliminary data.</text>
</comment>
<proteinExistence type="predicted"/>
<dbReference type="InterPro" id="IPR007061">
    <property type="entry name" value="MST-like"/>
</dbReference>
<dbReference type="OrthoDB" id="4548523at2"/>